<keyword evidence="11" id="KW-1185">Reference proteome</keyword>
<keyword evidence="3" id="KW-0677">Repeat</keyword>
<keyword evidence="10" id="KW-0175">Coiled coil</keyword>
<dbReference type="FunFam" id="1.25.40.10:FF:000186">
    <property type="entry name" value="Tetratricopeptide repeat domain 30A"/>
    <property type="match status" value="1"/>
</dbReference>
<dbReference type="RefSeq" id="XP_011498869.1">
    <property type="nucleotide sequence ID" value="XM_011500567.1"/>
</dbReference>
<accession>A0AAJ7DWE1</accession>
<keyword evidence="7 9" id="KW-0966">Cell projection</keyword>
<reference evidence="12" key="1">
    <citation type="submission" date="2025-08" db="UniProtKB">
        <authorList>
            <consortium name="RefSeq"/>
        </authorList>
    </citation>
    <scope>IDENTIFICATION</scope>
</reference>
<dbReference type="GeneID" id="105362997"/>
<dbReference type="InterPro" id="IPR039941">
    <property type="entry name" value="TT30"/>
</dbReference>
<dbReference type="GO" id="GO:0005879">
    <property type="term" value="C:axonemal microtubule"/>
    <property type="evidence" value="ECO:0007669"/>
    <property type="project" value="UniProtKB-UniRule"/>
</dbReference>
<dbReference type="KEGG" id="csol:105362997"/>
<feature type="repeat" description="TPR" evidence="8">
    <location>
        <begin position="136"/>
        <end position="169"/>
    </location>
</feature>
<keyword evidence="6 9" id="KW-0969">Cilium</keyword>
<dbReference type="GO" id="GO:0042073">
    <property type="term" value="P:intraciliary transport"/>
    <property type="evidence" value="ECO:0007669"/>
    <property type="project" value="UniProtKB-UniRule"/>
</dbReference>
<keyword evidence="5 8" id="KW-0802">TPR repeat</keyword>
<evidence type="ECO:0000256" key="3">
    <source>
        <dbReference type="ARBA" id="ARBA00022737"/>
    </source>
</evidence>
<protein>
    <recommendedName>
        <fullName evidence="9">Tetratricopeptide repeat protein 30</fullName>
    </recommendedName>
</protein>
<comment type="subcellular location">
    <subcellularLocation>
        <location evidence="1 9">Cell projection</location>
        <location evidence="1 9">Cilium</location>
    </subcellularLocation>
</comment>
<dbReference type="FunFam" id="1.25.40.10:FF:000211">
    <property type="entry name" value="tetratricopeptide repeat protein 30B"/>
    <property type="match status" value="1"/>
</dbReference>
<evidence type="ECO:0000256" key="10">
    <source>
        <dbReference type="SAM" id="Coils"/>
    </source>
</evidence>
<dbReference type="InterPro" id="IPR019734">
    <property type="entry name" value="TPR_rpt"/>
</dbReference>
<feature type="repeat" description="TPR" evidence="8">
    <location>
        <begin position="37"/>
        <end position="70"/>
    </location>
</feature>
<dbReference type="Pfam" id="PF13181">
    <property type="entry name" value="TPR_8"/>
    <property type="match status" value="1"/>
</dbReference>
<evidence type="ECO:0000256" key="5">
    <source>
        <dbReference type="ARBA" id="ARBA00022803"/>
    </source>
</evidence>
<organism evidence="11 12">
    <name type="scientific">Ceratosolen solmsi marchali</name>
    <dbReference type="NCBI Taxonomy" id="326594"/>
    <lineage>
        <taxon>Eukaryota</taxon>
        <taxon>Metazoa</taxon>
        <taxon>Ecdysozoa</taxon>
        <taxon>Arthropoda</taxon>
        <taxon>Hexapoda</taxon>
        <taxon>Insecta</taxon>
        <taxon>Pterygota</taxon>
        <taxon>Neoptera</taxon>
        <taxon>Endopterygota</taxon>
        <taxon>Hymenoptera</taxon>
        <taxon>Apocrita</taxon>
        <taxon>Proctotrupomorpha</taxon>
        <taxon>Chalcidoidea</taxon>
        <taxon>Agaonidae</taxon>
        <taxon>Agaoninae</taxon>
        <taxon>Ceratosolen</taxon>
    </lineage>
</organism>
<comment type="similarity">
    <text evidence="2 9">Belongs to the TTC30/dfy-1/fleer family.</text>
</comment>
<dbReference type="AlphaFoldDB" id="A0AAJ7DWE1"/>
<name>A0AAJ7DWE1_9HYME</name>
<dbReference type="SUPFAM" id="SSF48452">
    <property type="entry name" value="TPR-like"/>
    <property type="match status" value="3"/>
</dbReference>
<evidence type="ECO:0000256" key="1">
    <source>
        <dbReference type="ARBA" id="ARBA00004138"/>
    </source>
</evidence>
<feature type="coiled-coil region" evidence="10">
    <location>
        <begin position="492"/>
        <end position="519"/>
    </location>
</feature>
<dbReference type="PROSITE" id="PS50005">
    <property type="entry name" value="TPR"/>
    <property type="match status" value="2"/>
</dbReference>
<gene>
    <name evidence="12" type="primary">LOC105362997</name>
</gene>
<dbReference type="GO" id="GO:0030992">
    <property type="term" value="C:intraciliary transport particle B"/>
    <property type="evidence" value="ECO:0007669"/>
    <property type="project" value="TreeGrafter"/>
</dbReference>
<sequence>MKKKGEKQRRREKIKEQRYTELIQILSVLLDSYSSSRPCLSLLGYIYFYTQDFLAAANCYEKLIQICPDEAIYKLYYAQALYQTCLYQEAWNVCATIANNSDLEVKVKKLQAAIKYGQEDTVAAKSYIDQCPLEDVDTEINFGCLLYQEGEYEQALKNFSNALQIAGFRPHLSYNVALCYYKLKEYAASIKHIADIIEQGIKEHPELSVGMTTEGIEVRSVGNTLTLHETALTEAFNLKAAIEYQLKNHEAAREALTDMPPRSEEELDAVTLHNQALTNMDTKPNEGFEKLQFLLQQNPFPPETFANILLMYCKYQYYDLAAEVLAENVDLTYKYLSPYLYDFLDALITQQTSPEEAYRKFDDLANKHTEVLRKATKQVQEARLNHDENSVKKAVNDYEDALERYVPVLMAQAKIFWDLGNYTQVEKIFKKSVEFCNEHDIWKLNVAHTVFMQENKFKDAVGFYEPIVKKKYDNILNVSAIVLANLCVSYIMTTQNSEAEQLMKKIEKEEETVSFEEHDKKLFHLCIVNLVIGTLYCAKGNYEFGISRVMKSLEPYNKKLGTDTWYYAKRCFLSLYEQLTKQLVVLKDNTLQDCIQFFEHCEVYGRDIQTVLEPLFELQELSPIPKAKETVTYEARYLKVLFLKYQMS</sequence>
<evidence type="ECO:0000256" key="8">
    <source>
        <dbReference type="PROSITE-ProRule" id="PRU00339"/>
    </source>
</evidence>
<dbReference type="GO" id="GO:0120170">
    <property type="term" value="F:intraciliary transport particle B binding"/>
    <property type="evidence" value="ECO:0007669"/>
    <property type="project" value="TreeGrafter"/>
</dbReference>
<dbReference type="Proteomes" id="UP000695007">
    <property type="component" value="Unplaced"/>
</dbReference>
<dbReference type="Pfam" id="PF13432">
    <property type="entry name" value="TPR_16"/>
    <property type="match status" value="1"/>
</dbReference>
<dbReference type="PANTHER" id="PTHR20931:SF0">
    <property type="entry name" value="TETRATRICOPEPTIDE REPEAT PROTEIN 30"/>
    <property type="match status" value="1"/>
</dbReference>
<evidence type="ECO:0000256" key="4">
    <source>
        <dbReference type="ARBA" id="ARBA00022794"/>
    </source>
</evidence>
<evidence type="ECO:0000256" key="6">
    <source>
        <dbReference type="ARBA" id="ARBA00023069"/>
    </source>
</evidence>
<dbReference type="PANTHER" id="PTHR20931">
    <property type="entry name" value="TETRATRICOPEPTIDE REPEAT PROTEIN 30"/>
    <property type="match status" value="1"/>
</dbReference>
<dbReference type="InterPro" id="IPR011990">
    <property type="entry name" value="TPR-like_helical_dom_sf"/>
</dbReference>
<dbReference type="Gene3D" id="1.25.40.10">
    <property type="entry name" value="Tetratricopeptide repeat domain"/>
    <property type="match status" value="3"/>
</dbReference>
<evidence type="ECO:0000313" key="11">
    <source>
        <dbReference type="Proteomes" id="UP000695007"/>
    </source>
</evidence>
<keyword evidence="4 9" id="KW-0970">Cilium biogenesis/degradation</keyword>
<evidence type="ECO:0000313" key="12">
    <source>
        <dbReference type="RefSeq" id="XP_011498869.1"/>
    </source>
</evidence>
<dbReference type="CTD" id="34702"/>
<evidence type="ECO:0000256" key="9">
    <source>
        <dbReference type="RuleBase" id="RU367070"/>
    </source>
</evidence>
<dbReference type="SMART" id="SM00028">
    <property type="entry name" value="TPR"/>
    <property type="match status" value="4"/>
</dbReference>
<proteinExistence type="inferred from homology"/>
<evidence type="ECO:0000256" key="7">
    <source>
        <dbReference type="ARBA" id="ARBA00023273"/>
    </source>
</evidence>
<comment type="function">
    <text evidence="9">Required for polyglutamylation of axonemal tubulin. Plays a role in anterograde intraflagellar transport (IFT), the process by which cilia precursors are transported from the base of the cilium to the site of their incorporation at the tip.</text>
</comment>
<evidence type="ECO:0000256" key="2">
    <source>
        <dbReference type="ARBA" id="ARBA00009522"/>
    </source>
</evidence>